<dbReference type="EMBL" id="JAFFZS010000028">
    <property type="protein sequence ID" value="MBN0047687.1"/>
    <property type="molecule type" value="Genomic_DNA"/>
</dbReference>
<evidence type="ECO:0000313" key="2">
    <source>
        <dbReference type="EMBL" id="MBN0047687.1"/>
    </source>
</evidence>
<evidence type="ECO:0000256" key="1">
    <source>
        <dbReference type="SAM" id="MobiDB-lite"/>
    </source>
</evidence>
<dbReference type="Proteomes" id="UP000788262">
    <property type="component" value="Unassembled WGS sequence"/>
</dbReference>
<feature type="compositionally biased region" description="Low complexity" evidence="1">
    <location>
        <begin position="11"/>
        <end position="20"/>
    </location>
</feature>
<reference evidence="2 3" key="1">
    <citation type="submission" date="2021-02" db="EMBL/GenBank/DDBJ databases">
        <title>Whole genome sequencing of Streptomyces actuosus VRA1.</title>
        <authorList>
            <person name="Sen G."/>
            <person name="Sen A."/>
        </authorList>
    </citation>
    <scope>NUCLEOTIDE SEQUENCE [LARGE SCALE GENOMIC DNA]</scope>
    <source>
        <strain evidence="2 3">VRA1</strain>
    </source>
</reference>
<organism evidence="2 3">
    <name type="scientific">Streptomyces actuosus</name>
    <dbReference type="NCBI Taxonomy" id="1885"/>
    <lineage>
        <taxon>Bacteria</taxon>
        <taxon>Bacillati</taxon>
        <taxon>Actinomycetota</taxon>
        <taxon>Actinomycetes</taxon>
        <taxon>Kitasatosporales</taxon>
        <taxon>Streptomycetaceae</taxon>
        <taxon>Streptomyces</taxon>
    </lineage>
</organism>
<accession>A0ABS2VX32</accession>
<evidence type="ECO:0000313" key="3">
    <source>
        <dbReference type="Proteomes" id="UP000788262"/>
    </source>
</evidence>
<dbReference type="RefSeq" id="WP_205385820.1">
    <property type="nucleotide sequence ID" value="NZ_JAFFZS010000028.1"/>
</dbReference>
<keyword evidence="3" id="KW-1185">Reference proteome</keyword>
<gene>
    <name evidence="2" type="ORF">JS756_26980</name>
</gene>
<proteinExistence type="predicted"/>
<feature type="compositionally biased region" description="Gly residues" evidence="1">
    <location>
        <begin position="1"/>
        <end position="10"/>
    </location>
</feature>
<comment type="caution">
    <text evidence="2">The sequence shown here is derived from an EMBL/GenBank/DDBJ whole genome shotgun (WGS) entry which is preliminary data.</text>
</comment>
<name>A0ABS2VX32_STRAS</name>
<sequence length="68" mass="6755">MAGGHVGGAEPGTPGTTTSGRRGERTPGDTPPRPTGGPHDDGPALLEHAVGRVPAAVTAVPVTRLRLL</sequence>
<protein>
    <submittedName>
        <fullName evidence="2">Uncharacterized protein</fullName>
    </submittedName>
</protein>
<feature type="region of interest" description="Disordered" evidence="1">
    <location>
        <begin position="1"/>
        <end position="45"/>
    </location>
</feature>